<feature type="transmembrane region" description="Helical" evidence="4">
    <location>
        <begin position="1915"/>
        <end position="1939"/>
    </location>
</feature>
<comment type="caution">
    <text evidence="8">The sequence shown here is derived from an EMBL/GenBank/DDBJ whole genome shotgun (WGS) entry which is preliminary data.</text>
</comment>
<feature type="domain" description="Teneurin-like YD-shell" evidence="7">
    <location>
        <begin position="1548"/>
        <end position="1871"/>
    </location>
</feature>
<feature type="compositionally biased region" description="Polar residues" evidence="3">
    <location>
        <begin position="470"/>
        <end position="483"/>
    </location>
</feature>
<dbReference type="InterPro" id="IPR028994">
    <property type="entry name" value="Integrin_alpha_N"/>
</dbReference>
<dbReference type="RefSeq" id="WP_066312297.1">
    <property type="nucleotide sequence ID" value="NZ_LQRT01000005.1"/>
</dbReference>
<dbReference type="NCBIfam" id="TIGR03696">
    <property type="entry name" value="Rhs_assc_core"/>
    <property type="match status" value="1"/>
</dbReference>
<dbReference type="InterPro" id="IPR050708">
    <property type="entry name" value="T6SS_VgrG/RHS"/>
</dbReference>
<accession>A0A162DJL6</accession>
<feature type="transmembrane region" description="Helical" evidence="4">
    <location>
        <begin position="1881"/>
        <end position="1903"/>
    </location>
</feature>
<organism evidence="8 9">
    <name type="scientific">Aquimarina aggregata</name>
    <dbReference type="NCBI Taxonomy" id="1642818"/>
    <lineage>
        <taxon>Bacteria</taxon>
        <taxon>Pseudomonadati</taxon>
        <taxon>Bacteroidota</taxon>
        <taxon>Flavobacteriia</taxon>
        <taxon>Flavobacteriales</taxon>
        <taxon>Flavobacteriaceae</taxon>
        <taxon>Aquimarina</taxon>
    </lineage>
</organism>
<feature type="region of interest" description="Disordered" evidence="3">
    <location>
        <begin position="463"/>
        <end position="483"/>
    </location>
</feature>
<dbReference type="PANTHER" id="PTHR32305">
    <property type="match status" value="1"/>
</dbReference>
<evidence type="ECO:0000256" key="5">
    <source>
        <dbReference type="SAM" id="SignalP"/>
    </source>
</evidence>
<evidence type="ECO:0000259" key="7">
    <source>
        <dbReference type="Pfam" id="PF25023"/>
    </source>
</evidence>
<gene>
    <name evidence="8" type="ORF">AWE51_22255</name>
</gene>
<feature type="domain" description="Bacterial toxin 23" evidence="6">
    <location>
        <begin position="1983"/>
        <end position="2195"/>
    </location>
</feature>
<dbReference type="Pfam" id="PF15528">
    <property type="entry name" value="Ntox23"/>
    <property type="match status" value="1"/>
</dbReference>
<dbReference type="STRING" id="1642818.AWE51_22255"/>
<evidence type="ECO:0000259" key="6">
    <source>
        <dbReference type="Pfam" id="PF15528"/>
    </source>
</evidence>
<evidence type="ECO:0000256" key="2">
    <source>
        <dbReference type="ARBA" id="ARBA00022737"/>
    </source>
</evidence>
<dbReference type="InterPro" id="IPR013517">
    <property type="entry name" value="FG-GAP"/>
</dbReference>
<feature type="signal peptide" evidence="5">
    <location>
        <begin position="1"/>
        <end position="21"/>
    </location>
</feature>
<keyword evidence="1 5" id="KW-0732">Signal</keyword>
<dbReference type="NCBIfam" id="TIGR01643">
    <property type="entry name" value="YD_repeat_2x"/>
    <property type="match status" value="2"/>
</dbReference>
<dbReference type="Proteomes" id="UP000076715">
    <property type="component" value="Unassembled WGS sequence"/>
</dbReference>
<dbReference type="InterPro" id="IPR006530">
    <property type="entry name" value="YD"/>
</dbReference>
<keyword evidence="9" id="KW-1185">Reference proteome</keyword>
<sequence length="2225" mass="247612">MKKYILLLATFFLTGALSVFGQNINLKNSSTELHESKLETSPDEVANKNISTATSSAQGLSSTGGLSVSLSGAANYQVPFKLPPGIGESLPSVGLVYSNQSSDGIAGWGWNITGLSAITRTSSTVFHDTFIGPVDFNSDDRYVLNGQRLILKSGVYGKAGSVYETENYSNVKIIAHGTSPFGAQYGPAYFVVHNPDGSRFWYGNNGSHSKLEWSISKTQDTQGNTINYTYTSSNGVLLTNTITYGGQVNQTAPNVIQFFYKDKKRGELAYVGGFGFKNDNILDRVEIKSGGKLYRKYDLVYSYSSLDYERLSSIIEQNGSYVSLPPIKFFYQSTADDLEKINQTFNISPGISAEDDRMVNGDFDGDGKIDILVYKKYRHTTEDKKINVFRKIFSSSNATGRKMAIDDFDDIYTSVLMDANNRIKNNQGILTRKGINFKVFSLGNSANLEYTKTWSDAPRYVSESEEPENLTITRPVNGGSQSKSGIKVNAQNVISNSATVDYSGFDYLLLKPGFHAKRGVNFKGTTNYNSGRAVPMNYLSGDFNGDGITDILAISKPYTYFRNCREEDISDPYEQYDEYETVCDDYRYNYSDAYFINLDRRVTSNFSHESGRLKYPVDRKDRLTTADFDGDGKTDILHYKKGKVYVYKLLKNNTLKLILEKSNPSIDLDYPILPGDYNGDGKSDFVIPTADNSSIWKFFIATGNNYVIFDEDIQVTYSKFSGGGSYYKYKGKNYNYGPTTSPGDRSIFEYNFTPIDFNNDGKTDIIYHKTITPLNSDSHSHQAVGIVANYGMTSSNTINFRFTNYLEADNDGITKYGIPVYTDITSSRKGSEYAFICGSKVQAYDIKKDHRSDVSLNLVNNNGLISSITYEKLDSNTSSGIYSKSTTAQYPYVDIANAPSFMLVKEIGELVPGIPMAKTQRFRYHGAVSNTEGLGFIGFKRVSRTNWTGTDVGTLWTTTVSDPKKRNALIQQWTTESLQTSLPSSGFVNKSLYTYRTELNNRKVFVNIPTRIVTSDGLTGVTTTQTLEHDSYFNTVSTLNSYPGGSNLITVEYANNPSAANENFHIGRPVKKKETATLKSERFSAEKKYIYQNNLVVETQSKANNSSVLTEKFKHDDFGNIIEKVLSGPGIASRKELFKYDVSGRFIIEQTNVEGLVTKHAYDNTNGHLLNTTNPYGQKTAFEYDKWNRLTKETDYLGNTITTKYSSYYGGGTKREVITSSGGGEETYINRLGWKIQGRVRNLMNQWVSTVIEYDLTGKKKRESEPFIGGGASQWTSYTYDRYGREINKKLPTGRVITSTYNKLSRTVDDGVKSVTSTKDVIGNIVKVTDLGGTINYTYHANGEIKQTNYQGYITTIDIDEWGRKIKLSDPSSGTYTYKHNIFGELLEETTPKGITTYSYDTFGKTLEKHVKGENTDLKLNYEYDNTSKLVKKVNSTDLINNKSYIYAYEYDSNKRLTSLIETNNDAIYRKNLNYDTKGRTNFEEYISRSLHSGVESKVKIKNHYHSSSGGLYMITDYNSGDLIWKGDAINGRGQFTQMSLGNGLIKTRSYDAYGLPSKFKDFEDKTGGVVALEIDYTFDAQRGNLLNRHNKAFTGKENFTYDSFDRLTSISGAIQHTQSYDTRGRIDVNSNIGKYGYANSSSYNLKEVTLNNQGDAHYLDRALQQISYNSFKKPVDVLEENKGRVTFEYNPSMERSVAYYGGLDEDKEQRTYKKLYSSILPVEIVHNKDDNSTKIITYIAGDAYTAPVAHVKKQGSSSNINSYHYLHRDHLGSIMAITDSNANIIEQTHYGAWGNIEKYTSSSGATNFGYESLLGRGFTGHEHFVSVGLIHMNGRMYDANLGRFLSPDNYVQDPYNSQSYNRYGYVWNNPLSLSDPTGEIVWIAVAIGAIIGAATAAISYAVQAIRTGNWNWGSFALSVLGGALTGAIGGIIAPASVLTAAGNFGLTLIGGVLSSFLPSITIPIGDFSFSLSPSIAFGNAVSLGANFRVGYRDGSFNASVGFGVSYAGSAQGTGDSGWEYRGSYSVGYDDGKFRVSVYSTSFASGETSQRVAGINIGHGDFNLRYENDGSPFDRLNKLGLGKPLVGEDSDRYRTAAMSLSYKDYSVGFNLFTGDPNGDKDKGITKDVPGHGDFTKYKWKGDKLKKIGEFTGGQYSGESASKYRLGAAYVSYKGFRFGRNSEGIRHTIQNKVAHTAISYQPWFKVLDIQPQGYFQYQSPNPYTLW</sequence>
<evidence type="ECO:0000256" key="1">
    <source>
        <dbReference type="ARBA" id="ARBA00022729"/>
    </source>
</evidence>
<keyword evidence="4" id="KW-0472">Membrane</keyword>
<evidence type="ECO:0000313" key="8">
    <source>
        <dbReference type="EMBL" id="KZS41428.1"/>
    </source>
</evidence>
<proteinExistence type="predicted"/>
<dbReference type="NCBIfam" id="NF045639">
    <property type="entry name" value="GCX_COOH"/>
    <property type="match status" value="1"/>
</dbReference>
<keyword evidence="4" id="KW-0812">Transmembrane</keyword>
<dbReference type="Pfam" id="PF25023">
    <property type="entry name" value="TEN_YD-shell"/>
    <property type="match status" value="1"/>
</dbReference>
<dbReference type="InterPro" id="IPR022385">
    <property type="entry name" value="Rhs_assc_core"/>
</dbReference>
<dbReference type="InterPro" id="IPR031325">
    <property type="entry name" value="RHS_repeat"/>
</dbReference>
<dbReference type="InterPro" id="IPR055015">
    <property type="entry name" value="GCX_COOH"/>
</dbReference>
<reference evidence="8 9" key="1">
    <citation type="submission" date="2016-01" db="EMBL/GenBank/DDBJ databases">
        <title>The draft genome sequence of Aquimarina sp. RZW4-3-2.</title>
        <authorList>
            <person name="Wang Y."/>
        </authorList>
    </citation>
    <scope>NUCLEOTIDE SEQUENCE [LARGE SCALE GENOMIC DNA]</scope>
    <source>
        <strain evidence="8 9">RZW4-3-2</strain>
    </source>
</reference>
<protein>
    <submittedName>
        <fullName evidence="8">Uncharacterized protein</fullName>
    </submittedName>
</protein>
<dbReference type="SUPFAM" id="SSF69318">
    <property type="entry name" value="Integrin alpha N-terminal domain"/>
    <property type="match status" value="1"/>
</dbReference>
<keyword evidence="4" id="KW-1133">Transmembrane helix</keyword>
<name>A0A162DJL6_9FLAO</name>
<evidence type="ECO:0000313" key="9">
    <source>
        <dbReference type="Proteomes" id="UP000076715"/>
    </source>
</evidence>
<evidence type="ECO:0000256" key="4">
    <source>
        <dbReference type="SAM" id="Phobius"/>
    </source>
</evidence>
<dbReference type="PANTHER" id="PTHR32305:SF15">
    <property type="entry name" value="PROTEIN RHSA-RELATED"/>
    <property type="match status" value="1"/>
</dbReference>
<dbReference type="Pfam" id="PF13517">
    <property type="entry name" value="FG-GAP_3"/>
    <property type="match status" value="1"/>
</dbReference>
<dbReference type="Gene3D" id="2.180.10.10">
    <property type="entry name" value="RHS repeat-associated core"/>
    <property type="match status" value="3"/>
</dbReference>
<dbReference type="OrthoDB" id="6225685at2"/>
<feature type="chain" id="PRO_5007833319" evidence="5">
    <location>
        <begin position="22"/>
        <end position="2225"/>
    </location>
</feature>
<dbReference type="InterPro" id="IPR029115">
    <property type="entry name" value="Ntox23"/>
</dbReference>
<evidence type="ECO:0000256" key="3">
    <source>
        <dbReference type="SAM" id="MobiDB-lite"/>
    </source>
</evidence>
<dbReference type="EMBL" id="LQRT01000005">
    <property type="protein sequence ID" value="KZS41428.1"/>
    <property type="molecule type" value="Genomic_DNA"/>
</dbReference>
<dbReference type="InterPro" id="IPR056823">
    <property type="entry name" value="TEN-like_YD-shell"/>
</dbReference>
<keyword evidence="2" id="KW-0677">Repeat</keyword>
<dbReference type="Pfam" id="PF05593">
    <property type="entry name" value="RHS_repeat"/>
    <property type="match status" value="1"/>
</dbReference>